<accession>A0A4R1F2N1</accession>
<dbReference type="PANTHER" id="PTHR37423:SF2">
    <property type="entry name" value="MEMBRANE-BOUND LYTIC MUREIN TRANSGLYCOSYLASE C"/>
    <property type="match status" value="1"/>
</dbReference>
<feature type="domain" description="Transglycosylase SLT" evidence="2">
    <location>
        <begin position="70"/>
        <end position="170"/>
    </location>
</feature>
<dbReference type="PANTHER" id="PTHR37423">
    <property type="entry name" value="SOLUBLE LYTIC MUREIN TRANSGLYCOSYLASE-RELATED"/>
    <property type="match status" value="1"/>
</dbReference>
<evidence type="ECO:0000259" key="2">
    <source>
        <dbReference type="Pfam" id="PF01464"/>
    </source>
</evidence>
<proteinExistence type="inferred from homology"/>
<dbReference type="AlphaFoldDB" id="A0A4R1F2N1"/>
<dbReference type="Gene3D" id="1.10.530.10">
    <property type="match status" value="1"/>
</dbReference>
<comment type="caution">
    <text evidence="3">The sequence shown here is derived from an EMBL/GenBank/DDBJ whole genome shotgun (WGS) entry which is preliminary data.</text>
</comment>
<dbReference type="Pfam" id="PF01464">
    <property type="entry name" value="SLT"/>
    <property type="match status" value="1"/>
</dbReference>
<reference evidence="3 4" key="1">
    <citation type="submission" date="2019-03" db="EMBL/GenBank/DDBJ databases">
        <title>Genomic Encyclopedia of Type Strains, Phase IV (KMG-IV): sequencing the most valuable type-strain genomes for metagenomic binning, comparative biology and taxonomic classification.</title>
        <authorList>
            <person name="Goeker M."/>
        </authorList>
    </citation>
    <scope>NUCLEOTIDE SEQUENCE [LARGE SCALE GENOMIC DNA]</scope>
    <source>
        <strain evidence="3 4">DSM 24830</strain>
    </source>
</reference>
<evidence type="ECO:0000313" key="4">
    <source>
        <dbReference type="Proteomes" id="UP000294887"/>
    </source>
</evidence>
<comment type="similarity">
    <text evidence="1">Belongs to the transglycosylase Slt family.</text>
</comment>
<dbReference type="OrthoDB" id="5620293at2"/>
<organism evidence="3 4">
    <name type="scientific">Cocleimonas flava</name>
    <dbReference type="NCBI Taxonomy" id="634765"/>
    <lineage>
        <taxon>Bacteria</taxon>
        <taxon>Pseudomonadati</taxon>
        <taxon>Pseudomonadota</taxon>
        <taxon>Gammaproteobacteria</taxon>
        <taxon>Thiotrichales</taxon>
        <taxon>Thiotrichaceae</taxon>
        <taxon>Cocleimonas</taxon>
    </lineage>
</organism>
<evidence type="ECO:0000313" key="3">
    <source>
        <dbReference type="EMBL" id="TCJ86792.1"/>
    </source>
</evidence>
<evidence type="ECO:0000256" key="1">
    <source>
        <dbReference type="ARBA" id="ARBA00007734"/>
    </source>
</evidence>
<name>A0A4R1F2N1_9GAMM</name>
<dbReference type="Proteomes" id="UP000294887">
    <property type="component" value="Unassembled WGS sequence"/>
</dbReference>
<dbReference type="CDD" id="cd00254">
    <property type="entry name" value="LT-like"/>
    <property type="match status" value="1"/>
</dbReference>
<dbReference type="InterPro" id="IPR008258">
    <property type="entry name" value="Transglycosylase_SLT_dom_1"/>
</dbReference>
<dbReference type="EMBL" id="SMFQ01000003">
    <property type="protein sequence ID" value="TCJ86792.1"/>
    <property type="molecule type" value="Genomic_DNA"/>
</dbReference>
<dbReference type="SUPFAM" id="SSF53955">
    <property type="entry name" value="Lysozyme-like"/>
    <property type="match status" value="1"/>
</dbReference>
<dbReference type="InterPro" id="IPR023346">
    <property type="entry name" value="Lysozyme-like_dom_sf"/>
</dbReference>
<sequence>MYIYLSFFIFILFSFKVNGYELITSKSVTQETSTKKVIIGARNFQKKKNLRRKYANLSSCHKNNTYDAFINETGYLYGVDPYFIKAIIASESCFKVDAVSHKGAEGLMQLMPFTARRFGVIDSFNAKQNIVGGVKYLKFLQNRFKYKYELIAASYNAGEGAVDKYRGIPPYKETVNYVRKVMSIYNQKNTFKKEGKDSLIGIPNNIPNSCHTNFNKKRYTYVEVNGTTVRGFFNGSNSDNLLKVSRKTGIPLKVIKRLNKKNTEVQQQGLLGKTKILLWHCDIK</sequence>
<keyword evidence="4" id="KW-1185">Reference proteome</keyword>
<protein>
    <submittedName>
        <fullName evidence="3">Transglycosylase-like protein with SLT domain</fullName>
    </submittedName>
</protein>
<gene>
    <name evidence="3" type="ORF">EV695_1290</name>
</gene>